<evidence type="ECO:0000313" key="2">
    <source>
        <dbReference type="EMBL" id="GGX93940.1"/>
    </source>
</evidence>
<sequence length="164" mass="18741">MFDDLPPDLGRLHTLRVWHTLWLQRIDDKIAAIQAREAEQERGRRRRPEPPQWIVELGIGSGRPPSEVHTGDCHIAGRRRRAITRDEARTLLASGLRACSHCRPDTALDIVDLPKCPSRPRRPRPRHLDRLCAQPSPPRSTDRHPGPPRPRPRFPSRPSPTGHP</sequence>
<feature type="compositionally biased region" description="Pro residues" evidence="1">
    <location>
        <begin position="147"/>
        <end position="164"/>
    </location>
</feature>
<dbReference type="EMBL" id="BMWD01000040">
    <property type="protein sequence ID" value="GGX93940.1"/>
    <property type="molecule type" value="Genomic_DNA"/>
</dbReference>
<keyword evidence="3" id="KW-1185">Reference proteome</keyword>
<gene>
    <name evidence="2" type="ORF">GCM10010515_70980</name>
</gene>
<accession>A0A918U4R2</accession>
<evidence type="ECO:0000256" key="1">
    <source>
        <dbReference type="SAM" id="MobiDB-lite"/>
    </source>
</evidence>
<dbReference type="RefSeq" id="WP_229916887.1">
    <property type="nucleotide sequence ID" value="NZ_BMWD01000040.1"/>
</dbReference>
<reference evidence="2" key="2">
    <citation type="submission" date="2020-09" db="EMBL/GenBank/DDBJ databases">
        <authorList>
            <person name="Sun Q."/>
            <person name="Ohkuma M."/>
        </authorList>
    </citation>
    <scope>NUCLEOTIDE SEQUENCE</scope>
    <source>
        <strain evidence="2">JCM 4956</strain>
    </source>
</reference>
<dbReference type="Pfam" id="PF19746">
    <property type="entry name" value="DUF6233"/>
    <property type="match status" value="1"/>
</dbReference>
<proteinExistence type="predicted"/>
<reference evidence="2" key="1">
    <citation type="journal article" date="2014" name="Int. J. Syst. Evol. Microbiol.">
        <title>Complete genome sequence of Corynebacterium casei LMG S-19264T (=DSM 44701T), isolated from a smear-ripened cheese.</title>
        <authorList>
            <consortium name="US DOE Joint Genome Institute (JGI-PGF)"/>
            <person name="Walter F."/>
            <person name="Albersmeier A."/>
            <person name="Kalinowski J."/>
            <person name="Ruckert C."/>
        </authorList>
    </citation>
    <scope>NUCLEOTIDE SEQUENCE</scope>
    <source>
        <strain evidence="2">JCM 4956</strain>
    </source>
</reference>
<evidence type="ECO:0000313" key="3">
    <source>
        <dbReference type="Proteomes" id="UP000645555"/>
    </source>
</evidence>
<comment type="caution">
    <text evidence="2">The sequence shown here is derived from an EMBL/GenBank/DDBJ whole genome shotgun (WGS) entry which is preliminary data.</text>
</comment>
<organism evidence="2 3">
    <name type="scientific">Streptomyces fructofermentans</name>
    <dbReference type="NCBI Taxonomy" id="152141"/>
    <lineage>
        <taxon>Bacteria</taxon>
        <taxon>Bacillati</taxon>
        <taxon>Actinomycetota</taxon>
        <taxon>Actinomycetes</taxon>
        <taxon>Kitasatosporales</taxon>
        <taxon>Streptomycetaceae</taxon>
        <taxon>Streptomyces</taxon>
    </lineage>
</organism>
<protein>
    <submittedName>
        <fullName evidence="2">Uncharacterized protein</fullName>
    </submittedName>
</protein>
<dbReference type="AlphaFoldDB" id="A0A918U4R2"/>
<name>A0A918U4R2_9ACTN</name>
<dbReference type="Proteomes" id="UP000645555">
    <property type="component" value="Unassembled WGS sequence"/>
</dbReference>
<dbReference type="InterPro" id="IPR046200">
    <property type="entry name" value="DUF6233"/>
</dbReference>
<feature type="compositionally biased region" description="Basic residues" evidence="1">
    <location>
        <begin position="118"/>
        <end position="127"/>
    </location>
</feature>
<feature type="region of interest" description="Disordered" evidence="1">
    <location>
        <begin position="115"/>
        <end position="164"/>
    </location>
</feature>